<sequence>MCTAPSESPPVYTVQVHESERPANQALFVRGNLKRNAVPKFVCLEMRRIFDTTVLLFRTLFMLRTGIFSSSMFHVIDISSFVCVAEDRFIQMRGELLHLKFTRVTNEQNRT</sequence>
<accession>A0A8T0GZT6</accession>
<dbReference type="AlphaFoldDB" id="A0A8T0GZT6"/>
<dbReference type="Proteomes" id="UP000822688">
    <property type="component" value="Chromosome 8"/>
</dbReference>
<keyword evidence="2" id="KW-1185">Reference proteome</keyword>
<name>A0A8T0GZT6_CERPU</name>
<reference evidence="1" key="1">
    <citation type="submission" date="2020-06" db="EMBL/GenBank/DDBJ databases">
        <title>WGS assembly of Ceratodon purpureus strain R40.</title>
        <authorList>
            <person name="Carey S.B."/>
            <person name="Jenkins J."/>
            <person name="Shu S."/>
            <person name="Lovell J.T."/>
            <person name="Sreedasyam A."/>
            <person name="Maumus F."/>
            <person name="Tiley G.P."/>
            <person name="Fernandez-Pozo N."/>
            <person name="Barry K."/>
            <person name="Chen C."/>
            <person name="Wang M."/>
            <person name="Lipzen A."/>
            <person name="Daum C."/>
            <person name="Saski C.A."/>
            <person name="Payton A.C."/>
            <person name="Mcbreen J.C."/>
            <person name="Conrad R.E."/>
            <person name="Kollar L.M."/>
            <person name="Olsson S."/>
            <person name="Huttunen S."/>
            <person name="Landis J.B."/>
            <person name="Wickett N.J."/>
            <person name="Johnson M.G."/>
            <person name="Rensing S.A."/>
            <person name="Grimwood J."/>
            <person name="Schmutz J."/>
            <person name="Mcdaniel S.F."/>
        </authorList>
    </citation>
    <scope>NUCLEOTIDE SEQUENCE</scope>
    <source>
        <strain evidence="1">R40</strain>
    </source>
</reference>
<gene>
    <name evidence="1" type="ORF">KC19_8G169800</name>
</gene>
<dbReference type="EMBL" id="CM026429">
    <property type="protein sequence ID" value="KAG0565166.1"/>
    <property type="molecule type" value="Genomic_DNA"/>
</dbReference>
<comment type="caution">
    <text evidence="1">The sequence shown here is derived from an EMBL/GenBank/DDBJ whole genome shotgun (WGS) entry which is preliminary data.</text>
</comment>
<organism evidence="1 2">
    <name type="scientific">Ceratodon purpureus</name>
    <name type="common">Fire moss</name>
    <name type="synonym">Dicranum purpureum</name>
    <dbReference type="NCBI Taxonomy" id="3225"/>
    <lineage>
        <taxon>Eukaryota</taxon>
        <taxon>Viridiplantae</taxon>
        <taxon>Streptophyta</taxon>
        <taxon>Embryophyta</taxon>
        <taxon>Bryophyta</taxon>
        <taxon>Bryophytina</taxon>
        <taxon>Bryopsida</taxon>
        <taxon>Dicranidae</taxon>
        <taxon>Pseudoditrichales</taxon>
        <taxon>Ditrichaceae</taxon>
        <taxon>Ceratodon</taxon>
    </lineage>
</organism>
<proteinExistence type="predicted"/>
<protein>
    <submittedName>
        <fullName evidence="1">Uncharacterized protein</fullName>
    </submittedName>
</protein>
<evidence type="ECO:0000313" key="2">
    <source>
        <dbReference type="Proteomes" id="UP000822688"/>
    </source>
</evidence>
<evidence type="ECO:0000313" key="1">
    <source>
        <dbReference type="EMBL" id="KAG0565166.1"/>
    </source>
</evidence>